<feature type="region of interest" description="Disordered" evidence="3">
    <location>
        <begin position="80"/>
        <end position="109"/>
    </location>
</feature>
<dbReference type="PANTHER" id="PTHR33172:SF107">
    <property type="entry name" value="PROTEIN OXIDATIVE STRESS 3 LIKE 2"/>
    <property type="match status" value="1"/>
</dbReference>
<evidence type="ECO:0000313" key="4">
    <source>
        <dbReference type="EMBL" id="VVB04855.1"/>
    </source>
</evidence>
<comment type="subcellular location">
    <subcellularLocation>
        <location evidence="1">Nucleus</location>
    </subcellularLocation>
</comment>
<evidence type="ECO:0000256" key="2">
    <source>
        <dbReference type="ARBA" id="ARBA00023242"/>
    </source>
</evidence>
<dbReference type="Proteomes" id="UP000489600">
    <property type="component" value="Unassembled WGS sequence"/>
</dbReference>
<name>A0A565BU12_9BRAS</name>
<dbReference type="GO" id="GO:0006950">
    <property type="term" value="P:response to stress"/>
    <property type="evidence" value="ECO:0007669"/>
    <property type="project" value="UniProtKB-ARBA"/>
</dbReference>
<dbReference type="GO" id="GO:0005634">
    <property type="term" value="C:nucleus"/>
    <property type="evidence" value="ECO:0007669"/>
    <property type="project" value="UniProtKB-SubCell"/>
</dbReference>
<sequence length="183" mass="19749">MSTLMDGVDGLVGVVKATDQEFGTLSASSSSIGKNSADEEGGENEAESPYKGPLDMMDSLEQALPIGRGISNFYKGKSKSFSNLKETEATQMKNLGKPRNPYSSRRKNLRSHRIRIRGGISKNPLKTAFTLTLTKDSSSADDDDSSSESQKHGKPLHPRHTNGSCVPVIDSPSAHKNTHNIIC</sequence>
<feature type="region of interest" description="Disordered" evidence="3">
    <location>
        <begin position="23"/>
        <end position="55"/>
    </location>
</feature>
<protein>
    <submittedName>
        <fullName evidence="4">Uncharacterized protein</fullName>
    </submittedName>
</protein>
<comment type="caution">
    <text evidence="4">The sequence shown here is derived from an EMBL/GenBank/DDBJ whole genome shotgun (WGS) entry which is preliminary data.</text>
</comment>
<feature type="region of interest" description="Disordered" evidence="3">
    <location>
        <begin position="131"/>
        <end position="183"/>
    </location>
</feature>
<dbReference type="InterPro" id="IPR051992">
    <property type="entry name" value="OxStress_Response_Reg"/>
</dbReference>
<evidence type="ECO:0000313" key="5">
    <source>
        <dbReference type="Proteomes" id="UP000489600"/>
    </source>
</evidence>
<organism evidence="4 5">
    <name type="scientific">Arabis nemorensis</name>
    <dbReference type="NCBI Taxonomy" id="586526"/>
    <lineage>
        <taxon>Eukaryota</taxon>
        <taxon>Viridiplantae</taxon>
        <taxon>Streptophyta</taxon>
        <taxon>Embryophyta</taxon>
        <taxon>Tracheophyta</taxon>
        <taxon>Spermatophyta</taxon>
        <taxon>Magnoliopsida</taxon>
        <taxon>eudicotyledons</taxon>
        <taxon>Gunneridae</taxon>
        <taxon>Pentapetalae</taxon>
        <taxon>rosids</taxon>
        <taxon>malvids</taxon>
        <taxon>Brassicales</taxon>
        <taxon>Brassicaceae</taxon>
        <taxon>Arabideae</taxon>
        <taxon>Arabis</taxon>
    </lineage>
</organism>
<keyword evidence="2" id="KW-0539">Nucleus</keyword>
<proteinExistence type="predicted"/>
<feature type="compositionally biased region" description="Polar residues" evidence="3">
    <location>
        <begin position="80"/>
        <end position="93"/>
    </location>
</feature>
<dbReference type="OrthoDB" id="691484at2759"/>
<dbReference type="PANTHER" id="PTHR33172">
    <property type="entry name" value="OS08G0516900 PROTEIN"/>
    <property type="match status" value="1"/>
</dbReference>
<dbReference type="EMBL" id="CABITT030000005">
    <property type="protein sequence ID" value="VVB04855.1"/>
    <property type="molecule type" value="Genomic_DNA"/>
</dbReference>
<accession>A0A565BU12</accession>
<gene>
    <name evidence="4" type="ORF">ANE_LOCUS15299</name>
</gene>
<reference evidence="4" key="1">
    <citation type="submission" date="2019-07" db="EMBL/GenBank/DDBJ databases">
        <authorList>
            <person name="Dittberner H."/>
        </authorList>
    </citation>
    <scope>NUCLEOTIDE SEQUENCE [LARGE SCALE GENOMIC DNA]</scope>
</reference>
<evidence type="ECO:0000256" key="3">
    <source>
        <dbReference type="SAM" id="MobiDB-lite"/>
    </source>
</evidence>
<dbReference type="AlphaFoldDB" id="A0A565BU12"/>
<evidence type="ECO:0000256" key="1">
    <source>
        <dbReference type="ARBA" id="ARBA00004123"/>
    </source>
</evidence>
<keyword evidence="5" id="KW-1185">Reference proteome</keyword>